<dbReference type="Gene3D" id="1.10.472.30">
    <property type="entry name" value="Transcription elongation factor S-II, central domain"/>
    <property type="match status" value="1"/>
</dbReference>
<evidence type="ECO:0000313" key="2">
    <source>
        <dbReference type="EnsemblPlants" id="EMT01929"/>
    </source>
</evidence>
<dbReference type="SMART" id="SM00510">
    <property type="entry name" value="TFS2M"/>
    <property type="match status" value="1"/>
</dbReference>
<dbReference type="PANTHER" id="PTHR11477:SF44">
    <property type="entry name" value="TFIIS CENTRAL DOMAIN-CONTAINING PROTEIN"/>
    <property type="match status" value="1"/>
</dbReference>
<dbReference type="PROSITE" id="PS51321">
    <property type="entry name" value="TFIIS_CENTRAL"/>
    <property type="match status" value="1"/>
</dbReference>
<dbReference type="ExpressionAtlas" id="R7VZM5">
    <property type="expression patterns" value="baseline"/>
</dbReference>
<protein>
    <submittedName>
        <fullName evidence="2">PHD finger protein 3</fullName>
    </submittedName>
</protein>
<dbReference type="PANTHER" id="PTHR11477">
    <property type="entry name" value="TRANSCRIPTION FACTOR S-II ZINC FINGER DOMAIN-CONTAINING PROTEIN"/>
    <property type="match status" value="1"/>
</dbReference>
<dbReference type="GO" id="GO:0005634">
    <property type="term" value="C:nucleus"/>
    <property type="evidence" value="ECO:0007669"/>
    <property type="project" value="TreeGrafter"/>
</dbReference>
<organism evidence="2">
    <name type="scientific">Aegilops tauschii</name>
    <name type="common">Tausch's goatgrass</name>
    <name type="synonym">Aegilops squarrosa</name>
    <dbReference type="NCBI Taxonomy" id="37682"/>
    <lineage>
        <taxon>Eukaryota</taxon>
        <taxon>Viridiplantae</taxon>
        <taxon>Streptophyta</taxon>
        <taxon>Embryophyta</taxon>
        <taxon>Tracheophyta</taxon>
        <taxon>Spermatophyta</taxon>
        <taxon>Magnoliopsida</taxon>
        <taxon>Liliopsida</taxon>
        <taxon>Poales</taxon>
        <taxon>Poaceae</taxon>
        <taxon>BOP clade</taxon>
        <taxon>Pooideae</taxon>
        <taxon>Triticodae</taxon>
        <taxon>Triticeae</taxon>
        <taxon>Triticinae</taxon>
        <taxon>Aegilops</taxon>
    </lineage>
</organism>
<name>R7VZM5_AEGTA</name>
<reference evidence="2" key="1">
    <citation type="submission" date="2015-06" db="UniProtKB">
        <authorList>
            <consortium name="EnsemblPlants"/>
        </authorList>
    </citation>
    <scope>IDENTIFICATION</scope>
</reference>
<dbReference type="InterPro" id="IPR003618">
    <property type="entry name" value="TFIIS_cen_dom"/>
</dbReference>
<proteinExistence type="predicted"/>
<feature type="region of interest" description="Disordered" evidence="1">
    <location>
        <begin position="1"/>
        <end position="39"/>
    </location>
</feature>
<feature type="region of interest" description="Disordered" evidence="1">
    <location>
        <begin position="321"/>
        <end position="350"/>
    </location>
</feature>
<dbReference type="AlphaFoldDB" id="R7VZM5"/>
<accession>R7VZM5</accession>
<dbReference type="EnsemblPlants" id="EMT01929">
    <property type="protein sequence ID" value="EMT01929"/>
    <property type="gene ID" value="F775_23344"/>
</dbReference>
<dbReference type="GO" id="GO:0006351">
    <property type="term" value="P:DNA-templated transcription"/>
    <property type="evidence" value="ECO:0007669"/>
    <property type="project" value="InterPro"/>
</dbReference>
<dbReference type="InterPro" id="IPR036575">
    <property type="entry name" value="TFIIS_cen_dom_sf"/>
</dbReference>
<dbReference type="Pfam" id="PF07500">
    <property type="entry name" value="TFIIS_M"/>
    <property type="match status" value="1"/>
</dbReference>
<sequence length="447" mass="49421">MELTKQGRPPLPPRPRRSSVPVSMTQQPERASPPAKANPQMLESLRSKLREALAAALSIMDSGQQSSANAGSASEYRIRKAQSLASKIEEELFKLFGGASRKYKEKGASLVFNLEGEHNPVLREMVLSEQISPKWLCAMTIGELVKMFRLKIQVDDRGLVRKTHKGEFLVEAEETDEDVFRVPAGPRGDSLPSEPIIALQTKSSDDETASAQCRETIKELDDSTVQDDEVVGTWNSSTSSDLEYLAGGINDLVLQPRYDVLNGPEIVSFSDFPRIVASEPHFKHRPIGAPLQDDRNSNKAEKVNSANFPITMDMAAVSEPPINKPASVLDPVEEPKGEVLAKSSPQMVDAEEPRAVNGLTPESSMQCKVTPNVALTHDSIWEATIQHKSSRANIVALFKSGEKPCTREWHRFLEIEEPVRLSALKEFLIELPKSRNHTIMFSASVAY</sequence>
<evidence type="ECO:0000256" key="1">
    <source>
        <dbReference type="SAM" id="MobiDB-lite"/>
    </source>
</evidence>
<dbReference type="SUPFAM" id="SSF46942">
    <property type="entry name" value="Elongation factor TFIIS domain 2"/>
    <property type="match status" value="1"/>
</dbReference>